<accession>A0A0F9REP4</accession>
<proteinExistence type="predicted"/>
<dbReference type="AlphaFoldDB" id="A0A0F9REP4"/>
<name>A0A0F9REP4_9ZZZZ</name>
<comment type="caution">
    <text evidence="2">The sequence shown here is derived from an EMBL/GenBank/DDBJ whole genome shotgun (WGS) entry which is preliminary data.</text>
</comment>
<protein>
    <submittedName>
        <fullName evidence="2">Uncharacterized protein</fullName>
    </submittedName>
</protein>
<organism evidence="2">
    <name type="scientific">marine sediment metagenome</name>
    <dbReference type="NCBI Taxonomy" id="412755"/>
    <lineage>
        <taxon>unclassified sequences</taxon>
        <taxon>metagenomes</taxon>
        <taxon>ecological metagenomes</taxon>
    </lineage>
</organism>
<feature type="region of interest" description="Disordered" evidence="1">
    <location>
        <begin position="47"/>
        <end position="111"/>
    </location>
</feature>
<sequence>MQEDKIKVRIKEKTGKYHRREGGKRVVYAPGDTLEVTSLEYEQIRDRVDKIGRPSIPAPLDIEEDRIKDEEIEEAKESDSKIIGGDNSQDANDDNIDEKPKELKEPEKSEEKTLELKFIGEGFWNVVNKLTGKNINNVPLSLDDAKALI</sequence>
<dbReference type="EMBL" id="LAZR01003682">
    <property type="protein sequence ID" value="KKN15743.1"/>
    <property type="molecule type" value="Genomic_DNA"/>
</dbReference>
<evidence type="ECO:0000313" key="2">
    <source>
        <dbReference type="EMBL" id="KKN15743.1"/>
    </source>
</evidence>
<reference evidence="2" key="1">
    <citation type="journal article" date="2015" name="Nature">
        <title>Complex archaea that bridge the gap between prokaryotes and eukaryotes.</title>
        <authorList>
            <person name="Spang A."/>
            <person name="Saw J.H."/>
            <person name="Jorgensen S.L."/>
            <person name="Zaremba-Niedzwiedzka K."/>
            <person name="Martijn J."/>
            <person name="Lind A.E."/>
            <person name="van Eijk R."/>
            <person name="Schleper C."/>
            <person name="Guy L."/>
            <person name="Ettema T.J."/>
        </authorList>
    </citation>
    <scope>NUCLEOTIDE SEQUENCE</scope>
</reference>
<evidence type="ECO:0000256" key="1">
    <source>
        <dbReference type="SAM" id="MobiDB-lite"/>
    </source>
</evidence>
<feature type="compositionally biased region" description="Basic and acidic residues" evidence="1">
    <location>
        <begin position="97"/>
        <end position="111"/>
    </location>
</feature>
<gene>
    <name evidence="2" type="ORF">LCGC14_0982960</name>
</gene>
<feature type="compositionally biased region" description="Basic and acidic residues" evidence="1">
    <location>
        <begin position="65"/>
        <end position="80"/>
    </location>
</feature>